<keyword evidence="10" id="KW-1185">Reference proteome</keyword>
<accession>A0ABR3PXC6</accession>
<dbReference type="PANTHER" id="PTHR14052:SF0">
    <property type="entry name" value="ORIGIN RECOGNITION COMPLEX SUBUNIT 2"/>
    <property type="match status" value="1"/>
</dbReference>
<dbReference type="GeneID" id="95987549"/>
<keyword evidence="4 5" id="KW-0539">Nucleus</keyword>
<proteinExistence type="inferred from homology"/>
<dbReference type="RefSeq" id="XP_069207037.1">
    <property type="nucleotide sequence ID" value="XM_069354966.1"/>
</dbReference>
<evidence type="ECO:0000313" key="9">
    <source>
        <dbReference type="EMBL" id="KAL1407093.1"/>
    </source>
</evidence>
<evidence type="ECO:0000256" key="2">
    <source>
        <dbReference type="ARBA" id="ARBA00007421"/>
    </source>
</evidence>
<dbReference type="InterPro" id="IPR056772">
    <property type="entry name" value="RecA-like_ORC2"/>
</dbReference>
<evidence type="ECO:0000259" key="7">
    <source>
        <dbReference type="Pfam" id="PF04084"/>
    </source>
</evidence>
<reference evidence="9 10" key="1">
    <citation type="submission" date="2023-08" db="EMBL/GenBank/DDBJ databases">
        <title>Annotated Genome Sequence of Vanrija albida AlHP1.</title>
        <authorList>
            <person name="Herzog R."/>
        </authorList>
    </citation>
    <scope>NUCLEOTIDE SEQUENCE [LARGE SCALE GENOMIC DNA]</scope>
    <source>
        <strain evidence="9 10">AlHP1</strain>
    </source>
</reference>
<comment type="subcellular location">
    <subcellularLocation>
        <location evidence="1 5">Nucleus</location>
    </subcellularLocation>
</comment>
<feature type="domain" description="Origin recognition complex subunit 2 RecA-like" evidence="7">
    <location>
        <begin position="187"/>
        <end position="366"/>
    </location>
</feature>
<comment type="similarity">
    <text evidence="2 5">Belongs to the ORC2 family.</text>
</comment>
<organism evidence="9 10">
    <name type="scientific">Vanrija albida</name>
    <dbReference type="NCBI Taxonomy" id="181172"/>
    <lineage>
        <taxon>Eukaryota</taxon>
        <taxon>Fungi</taxon>
        <taxon>Dikarya</taxon>
        <taxon>Basidiomycota</taxon>
        <taxon>Agaricomycotina</taxon>
        <taxon>Tremellomycetes</taxon>
        <taxon>Trichosporonales</taxon>
        <taxon>Trichosporonaceae</taxon>
        <taxon>Vanrija</taxon>
    </lineage>
</organism>
<evidence type="ECO:0000256" key="6">
    <source>
        <dbReference type="SAM" id="MobiDB-lite"/>
    </source>
</evidence>
<evidence type="ECO:0000256" key="1">
    <source>
        <dbReference type="ARBA" id="ARBA00004123"/>
    </source>
</evidence>
<dbReference type="Pfam" id="PF24882">
    <property type="entry name" value="WHD_ORC2"/>
    <property type="match status" value="1"/>
</dbReference>
<comment type="caution">
    <text evidence="9">The sequence shown here is derived from an EMBL/GenBank/DDBJ whole genome shotgun (WGS) entry which is preliminary data.</text>
</comment>
<dbReference type="PANTHER" id="PTHR14052">
    <property type="entry name" value="ORIGIN RECOGNITION COMPLEX SUBUNIT 2"/>
    <property type="match status" value="1"/>
</dbReference>
<evidence type="ECO:0000256" key="5">
    <source>
        <dbReference type="RuleBase" id="RU368084"/>
    </source>
</evidence>
<feature type="domain" description="Origin recognition complex subunit 2 winged-helix" evidence="8">
    <location>
        <begin position="445"/>
        <end position="505"/>
    </location>
</feature>
<comment type="function">
    <text evidence="5">Component of the origin recognition complex (ORC) that binds origins of replication. DNA-binding is ATP-dependent. ORC is required to assemble the pre-replication complex necessary to initiate DNA replication.</text>
</comment>
<sequence>MPPAVRKKPRRASPEAEAGPSNEAGPSTEPSASHLVSFLTSYADRERGSSASGSDDEGSASGSGTDHEPEDPDDDGGQTRTPAKRGLVGTPSKRRKTATTPTSTPRRRAAGTPKSKGKAPATPLKPTDEGFVRASRADGYFLTTSRSARTSGQSYTSLAQPLSQAEYEAAANGVRAGQARVHEALERASAHFDQWAAELEAGFNLLLYGYGSKRRVANRFLESHLAQRGHCAVVNGHFPQLGIRDVLAALEDTLKIADAPAPPAATPLERAAYRLYAAFSGKRKTPPLFLVLHNIDAPALRTPKALAALSLLASSPRIHLVATFDHVNTPLLFSATLNNTPPHAPGATVNGEVPPSRGFNWLYHSVPTFDDYDVELAYARLSAATLALEGGGGRAGISEEGTLQILRSVPPMAARLLKVILTTQVASLPADSASHVAHPPAQTAPGFALDVDLLQRTARDKFIAREEDRFNALLGEFRDHGLVIVVELDAEGRSGRWAWVPLGKAAIERILDEMKDVEG</sequence>
<evidence type="ECO:0000313" key="10">
    <source>
        <dbReference type="Proteomes" id="UP001565368"/>
    </source>
</evidence>
<protein>
    <recommendedName>
        <fullName evidence="5">Origin recognition complex subunit 2</fullName>
    </recommendedName>
</protein>
<name>A0ABR3PXC6_9TREE</name>
<feature type="compositionally biased region" description="Basic residues" evidence="6">
    <location>
        <begin position="1"/>
        <end position="11"/>
    </location>
</feature>
<comment type="subunit">
    <text evidence="5">Component of the origin recognition complex (ORC).</text>
</comment>
<dbReference type="Pfam" id="PF04084">
    <property type="entry name" value="RecA-like_ORC2"/>
    <property type="match status" value="1"/>
</dbReference>
<feature type="region of interest" description="Disordered" evidence="6">
    <location>
        <begin position="1"/>
        <end position="132"/>
    </location>
</feature>
<evidence type="ECO:0000256" key="4">
    <source>
        <dbReference type="ARBA" id="ARBA00023242"/>
    </source>
</evidence>
<feature type="compositionally biased region" description="Low complexity" evidence="6">
    <location>
        <begin position="49"/>
        <end position="64"/>
    </location>
</feature>
<dbReference type="InterPro" id="IPR007220">
    <property type="entry name" value="ORC2"/>
</dbReference>
<dbReference type="InterPro" id="IPR056773">
    <property type="entry name" value="WHD_ORC2"/>
</dbReference>
<evidence type="ECO:0000259" key="8">
    <source>
        <dbReference type="Pfam" id="PF24882"/>
    </source>
</evidence>
<dbReference type="EMBL" id="JBBXJM010000005">
    <property type="protein sequence ID" value="KAL1407093.1"/>
    <property type="molecule type" value="Genomic_DNA"/>
</dbReference>
<gene>
    <name evidence="9" type="primary">ORC2</name>
    <name evidence="9" type="ORF">Q8F55_006506</name>
</gene>
<evidence type="ECO:0000256" key="3">
    <source>
        <dbReference type="ARBA" id="ARBA00022705"/>
    </source>
</evidence>
<dbReference type="Proteomes" id="UP001565368">
    <property type="component" value="Unassembled WGS sequence"/>
</dbReference>
<keyword evidence="3 5" id="KW-0235">DNA replication</keyword>